<gene>
    <name evidence="2" type="ORF">OQ273_10600</name>
</gene>
<dbReference type="AlphaFoldDB" id="A0A9X3UIH7"/>
<name>A0A9X3UIH7_9HYPH</name>
<dbReference type="RefSeq" id="WP_267990473.1">
    <property type="nucleotide sequence ID" value="NZ_JAPJZI010000001.1"/>
</dbReference>
<keyword evidence="3" id="KW-1185">Reference proteome</keyword>
<protein>
    <submittedName>
        <fullName evidence="2">Metallophosphoesterase</fullName>
    </submittedName>
</protein>
<dbReference type="PANTHER" id="PTHR36492">
    <property type="match status" value="1"/>
</dbReference>
<dbReference type="Proteomes" id="UP001151234">
    <property type="component" value="Unassembled WGS sequence"/>
</dbReference>
<dbReference type="InterPro" id="IPR029052">
    <property type="entry name" value="Metallo-depent_PP-like"/>
</dbReference>
<dbReference type="GO" id="GO:0016787">
    <property type="term" value="F:hydrolase activity"/>
    <property type="evidence" value="ECO:0007669"/>
    <property type="project" value="InterPro"/>
</dbReference>
<sequence>MRIFATSDLHVDYRENGRWVSDLSTTDFTDDVLILAGDISDSLERIERTLTALAARFKRVLYVPGNHDLWVLRDKGISDSFEKFGFVRDVINNSGATSEPFHGAKTSIIPLLGWYDFSFGEPSDELKRRWMDFRACRWPDDARNSDVTAHFIKMNEPVPDRSRPFVITFSHFMPRIDLIPSFAPPKSRMLLPILGTGLIDEQIRRAGASLHVYGHSHVNRRAVRDGVVYINNAFGYPSEGRFTAKKLLCIHEE</sequence>
<dbReference type="EMBL" id="JAPJZI010000001">
    <property type="protein sequence ID" value="MDA5399021.1"/>
    <property type="molecule type" value="Genomic_DNA"/>
</dbReference>
<dbReference type="Gene3D" id="3.60.21.10">
    <property type="match status" value="1"/>
</dbReference>
<dbReference type="InterPro" id="IPR052963">
    <property type="entry name" value="Pantetheine_PDE"/>
</dbReference>
<reference evidence="2" key="1">
    <citation type="submission" date="2022-11" db="EMBL/GenBank/DDBJ databases">
        <title>Draft genome sequence of Hoeflea poritis E7-10 and Hoeflea prorocentri PM5-8, separated from scleractinian coral Porites lutea and marine dinoflagellate.</title>
        <authorList>
            <person name="Zhang G."/>
            <person name="Wei Q."/>
            <person name="Cai L."/>
        </authorList>
    </citation>
    <scope>NUCLEOTIDE SEQUENCE</scope>
    <source>
        <strain evidence="2">PM5-8</strain>
    </source>
</reference>
<accession>A0A9X3UIH7</accession>
<evidence type="ECO:0000313" key="2">
    <source>
        <dbReference type="EMBL" id="MDA5399021.1"/>
    </source>
</evidence>
<proteinExistence type="predicted"/>
<evidence type="ECO:0000313" key="3">
    <source>
        <dbReference type="Proteomes" id="UP001151234"/>
    </source>
</evidence>
<dbReference type="Pfam" id="PF00149">
    <property type="entry name" value="Metallophos"/>
    <property type="match status" value="1"/>
</dbReference>
<comment type="caution">
    <text evidence="2">The sequence shown here is derived from an EMBL/GenBank/DDBJ whole genome shotgun (WGS) entry which is preliminary data.</text>
</comment>
<dbReference type="SUPFAM" id="SSF56300">
    <property type="entry name" value="Metallo-dependent phosphatases"/>
    <property type="match status" value="1"/>
</dbReference>
<evidence type="ECO:0000259" key="1">
    <source>
        <dbReference type="Pfam" id="PF00149"/>
    </source>
</evidence>
<dbReference type="CDD" id="cd00838">
    <property type="entry name" value="MPP_superfamily"/>
    <property type="match status" value="2"/>
</dbReference>
<dbReference type="PANTHER" id="PTHR36492:SF2">
    <property type="entry name" value="[ACYL-CARRIER-PROTEIN] PHOSPHODIESTERASE PPTH"/>
    <property type="match status" value="1"/>
</dbReference>
<dbReference type="InterPro" id="IPR004843">
    <property type="entry name" value="Calcineurin-like_PHP"/>
</dbReference>
<organism evidence="2 3">
    <name type="scientific">Hoeflea prorocentri</name>
    <dbReference type="NCBI Taxonomy" id="1922333"/>
    <lineage>
        <taxon>Bacteria</taxon>
        <taxon>Pseudomonadati</taxon>
        <taxon>Pseudomonadota</taxon>
        <taxon>Alphaproteobacteria</taxon>
        <taxon>Hyphomicrobiales</taxon>
        <taxon>Rhizobiaceae</taxon>
        <taxon>Hoeflea</taxon>
    </lineage>
</organism>
<feature type="domain" description="Calcineurin-like phosphoesterase" evidence="1">
    <location>
        <begin position="1"/>
        <end position="218"/>
    </location>
</feature>